<dbReference type="Proteomes" id="UP000287651">
    <property type="component" value="Unassembled WGS sequence"/>
</dbReference>
<sequence length="121" mass="13779">MEYSLSPPSSHADSMAFVCAARRMWGIEKLVYREAWRKVMRDRKYAIQPRSAFATGVHISQNAAGPSLHETGGRIKYFHYHGTLAMRRDPCRELLNATKIFFDNTPYVLDETLRSVAGEIG</sequence>
<name>A0A427A1J5_ENSVE</name>
<reference evidence="1 2" key="1">
    <citation type="journal article" date="2014" name="Agronomy (Basel)">
        <title>A Draft Genome Sequence for Ensete ventricosum, the Drought-Tolerant Tree Against Hunger.</title>
        <authorList>
            <person name="Harrison J."/>
            <person name="Moore K.A."/>
            <person name="Paszkiewicz K."/>
            <person name="Jones T."/>
            <person name="Grant M."/>
            <person name="Ambacheew D."/>
            <person name="Muzemil S."/>
            <person name="Studholme D.J."/>
        </authorList>
    </citation>
    <scope>NUCLEOTIDE SEQUENCE [LARGE SCALE GENOMIC DNA]</scope>
</reference>
<gene>
    <name evidence="1" type="ORF">B296_00029770</name>
</gene>
<protein>
    <submittedName>
        <fullName evidence="1">Uncharacterized protein</fullName>
    </submittedName>
</protein>
<accession>A0A427A1J5</accession>
<comment type="caution">
    <text evidence="1">The sequence shown here is derived from an EMBL/GenBank/DDBJ whole genome shotgun (WGS) entry which is preliminary data.</text>
</comment>
<proteinExistence type="predicted"/>
<dbReference type="AlphaFoldDB" id="A0A427A1J5"/>
<organism evidence="1 2">
    <name type="scientific">Ensete ventricosum</name>
    <name type="common">Abyssinian banana</name>
    <name type="synonym">Musa ensete</name>
    <dbReference type="NCBI Taxonomy" id="4639"/>
    <lineage>
        <taxon>Eukaryota</taxon>
        <taxon>Viridiplantae</taxon>
        <taxon>Streptophyta</taxon>
        <taxon>Embryophyta</taxon>
        <taxon>Tracheophyta</taxon>
        <taxon>Spermatophyta</taxon>
        <taxon>Magnoliopsida</taxon>
        <taxon>Liliopsida</taxon>
        <taxon>Zingiberales</taxon>
        <taxon>Musaceae</taxon>
        <taxon>Ensete</taxon>
    </lineage>
</organism>
<dbReference type="EMBL" id="AMZH03004133">
    <property type="protein sequence ID" value="RRT70084.1"/>
    <property type="molecule type" value="Genomic_DNA"/>
</dbReference>
<evidence type="ECO:0000313" key="2">
    <source>
        <dbReference type="Proteomes" id="UP000287651"/>
    </source>
</evidence>
<evidence type="ECO:0000313" key="1">
    <source>
        <dbReference type="EMBL" id="RRT70084.1"/>
    </source>
</evidence>